<keyword evidence="2" id="KW-1185">Reference proteome</keyword>
<name>A0A0K0QS45_9CAUD</name>
<proteinExistence type="predicted"/>
<dbReference type="Pfam" id="PF11091">
    <property type="entry name" value="T4_tail_cap"/>
    <property type="match status" value="1"/>
</dbReference>
<dbReference type="GeneID" id="26644857"/>
<evidence type="ECO:0000313" key="2">
    <source>
        <dbReference type="Proteomes" id="UP000204614"/>
    </source>
</evidence>
<accession>A0A0K0QS45</accession>
<dbReference type="EMBL" id="KR869820">
    <property type="protein sequence ID" value="AKR15942.1"/>
    <property type="molecule type" value="Genomic_DNA"/>
</dbReference>
<dbReference type="RefSeq" id="YP_009218634.1">
    <property type="nucleotide sequence ID" value="NC_029013.1"/>
</dbReference>
<dbReference type="Proteomes" id="UP000204614">
    <property type="component" value="Segment"/>
</dbReference>
<sequence>MKIKVLQDTVQSFAEIKNAGIPSGGATTTKNALTQPIVTAEFPSQRAAGIDNAYNASSLYNNGLLFTAYEFTGGFAPGSKDNYRSLRQAAQNAQQILSANTGNVRYKQVLNTRTMGTLNPICQILLPRSLNDNEVNSHRYQDATDSIVAKGPSRVVSNVIWGVIESASGGILADRREAVDVGTKAAFQGSDKRTKMYYNTFVIESRYDLLELIKIYYLFTVLGYGTTSGGTAAEIAELAKQTINKSSTTGAKLINNAVAGNGPTPTVSNGSIISDQMVDFVTNIEVIKSPPVWFIRDFQTGDSLRFPHSTFGPAGITSVRFGRTMDNIVNTLRESPNTPISVEIEIQFMELIDMRQDSIFDVQY</sequence>
<evidence type="ECO:0000313" key="1">
    <source>
        <dbReference type="EMBL" id="AKR15942.1"/>
    </source>
</evidence>
<protein>
    <submittedName>
        <fullName evidence="1">Baseplate tail tube cap</fullName>
    </submittedName>
</protein>
<dbReference type="InterPro" id="IPR024389">
    <property type="entry name" value="Gp48_T4-like"/>
</dbReference>
<dbReference type="KEGG" id="vg:26644857"/>
<organism evidence="1 2">
    <name type="scientific">Citrobacter phage IME-CF2</name>
    <dbReference type="NCBI Taxonomy" id="1673887"/>
    <lineage>
        <taxon>Viruses</taxon>
        <taxon>Duplodnaviria</taxon>
        <taxon>Heunggongvirae</taxon>
        <taxon>Uroviricota</taxon>
        <taxon>Caudoviricetes</taxon>
        <taxon>Pantevenvirales</taxon>
        <taxon>Straboviridae</taxon>
        <taxon>Pseudotevenvirus</taxon>
        <taxon>Pseudotevenvirus imecf2</taxon>
    </lineage>
</organism>
<reference evidence="2" key="1">
    <citation type="submission" date="2015-05" db="EMBL/GenBank/DDBJ databases">
        <authorList>
            <person name="Liu X."/>
            <person name="Tong Y."/>
            <person name="Huang Y."/>
            <person name="An X."/>
            <person name="Mi Z."/>
            <person name="Zhang Z."/>
        </authorList>
    </citation>
    <scope>NUCLEOTIDE SEQUENCE [LARGE SCALE GENOMIC DNA]</scope>
</reference>